<dbReference type="EMBL" id="CM037629">
    <property type="protein sequence ID" value="KAH7990192.1"/>
    <property type="molecule type" value="Genomic_DNA"/>
</dbReference>
<reference evidence="1" key="1">
    <citation type="submission" date="2021-08" db="EMBL/GenBank/DDBJ databases">
        <title>The first chromosome-level gecko genome reveals the dynamic sex chromosomes of Neotropical dwarf geckos (Sphaerodactylidae: Sphaerodactylus).</title>
        <authorList>
            <person name="Pinto B.J."/>
            <person name="Keating S.E."/>
            <person name="Gamble T."/>
        </authorList>
    </citation>
    <scope>NUCLEOTIDE SEQUENCE</scope>
    <source>
        <strain evidence="1">TG3544</strain>
    </source>
</reference>
<protein>
    <submittedName>
        <fullName evidence="1">Uncharacterized protein</fullName>
    </submittedName>
</protein>
<evidence type="ECO:0000313" key="2">
    <source>
        <dbReference type="Proteomes" id="UP000827872"/>
    </source>
</evidence>
<sequence>MTAEKQPTLGEVVRIMAHALPIPCPVQLGKFKTNSLEAELHEYVKEGNCKKVKRLLKQGIFADAVNSLGQTALFTAALLGLGKAVDVLLDFGSDPNHRCYDGSTPVHAAAFSGNQSVLSKLLEAGGDLRIHDENGKNPASWAMSAAKESSIQMLEFIQRCTAHMQATLLNYTLLHKVCSPKDLVYNPSKFGGITQGRDHSPLGRFLKGSNSSEKCKQFGRAFSFGFGKFYLTGSKQVSYLSSLPLITDKELFQADDERTFSFPAGPYMVMTKYALQEIDFLMWGVTRVTVKELNLKPHRNCSKVHLADLLLAEKEYSSKLRHPHLLLLMAESLSSDLERVRLVYERVNFGSLYSILHERRLEFPVVRVETIVHLLLQVIEALRFLHTQGFVHRTVSSYAVMIVTTSEAQLTNLEYMVESKDGGEHSDLSRVPISSQLFNWCAPEVILEKSPTAKSDIYSFCAVMQEALTDSVPWEGIKGSVVKDYIFSGQSLEADARLPKLYYDIVKIGLEYRKKDRAISLEDIRYSLQNDLKDLIVSQRDHPCKGSGTPKNEAHGNINICFPSSSDCQLKIPKPQGEETTRVVRSFTVSGCAVSSPVTEATTFSKIEPGIREAEPSPIWDPAPEPQNDASSVDDSLCSFEINEIYTRSPESCEGSTEEEESAGSNSESQRKTQITPKGWTNVLSPPAKVQSRQINLSEEDSSSDPEAEHSADNFTDGSESHLFTQATQYIHDIEAGCLNWDRQYGQIDLDLKTCQNLMQRISDEIERVKELDAVDACKKQLLAGDQRQQCAVPCALEEAYLKRTEEALGNICGPYSGDKALLWKAAGPPSSFYIPPALCVSSMLRPVGTHHFRARENECKDENRSQDATFQNDLGSALAKIPSDSGAAEPSCQLLYPSVSTRRERMASAQSLRGSDLSSAGDGIKEAIKVCQKPLSETCDATLRFEERSVAQSELAKEVSQMASKAVSGHLDLLIPCPPSKWTSEADSENIKSSSNRAQIKACQQSVEEWPRAAKEREDQKQVCNAEDAVALSCYGHAQNLESAIIFPMQVTALVERNYSYLDGITIPAVQMIS</sequence>
<organism evidence="1 2">
    <name type="scientific">Sphaerodactylus townsendi</name>
    <dbReference type="NCBI Taxonomy" id="933632"/>
    <lineage>
        <taxon>Eukaryota</taxon>
        <taxon>Metazoa</taxon>
        <taxon>Chordata</taxon>
        <taxon>Craniata</taxon>
        <taxon>Vertebrata</taxon>
        <taxon>Euteleostomi</taxon>
        <taxon>Lepidosauria</taxon>
        <taxon>Squamata</taxon>
        <taxon>Bifurcata</taxon>
        <taxon>Gekkota</taxon>
        <taxon>Sphaerodactylidae</taxon>
        <taxon>Sphaerodactylus</taxon>
    </lineage>
</organism>
<gene>
    <name evidence="1" type="ORF">K3G42_004087</name>
</gene>
<accession>A0ACB8ECN1</accession>
<dbReference type="Proteomes" id="UP000827872">
    <property type="component" value="Linkage Group LG16"/>
</dbReference>
<evidence type="ECO:0000313" key="1">
    <source>
        <dbReference type="EMBL" id="KAH7990192.1"/>
    </source>
</evidence>
<name>A0ACB8ECN1_9SAUR</name>
<proteinExistence type="predicted"/>
<comment type="caution">
    <text evidence="1">The sequence shown here is derived from an EMBL/GenBank/DDBJ whole genome shotgun (WGS) entry which is preliminary data.</text>
</comment>
<keyword evidence="2" id="KW-1185">Reference proteome</keyword>